<keyword evidence="2 4" id="KW-0863">Zinc-finger</keyword>
<dbReference type="InterPro" id="IPR052788">
    <property type="entry name" value="RING-type_E3_ligase_ATL"/>
</dbReference>
<dbReference type="GO" id="GO:0008270">
    <property type="term" value="F:zinc ion binding"/>
    <property type="evidence" value="ECO:0007669"/>
    <property type="project" value="UniProtKB-KW"/>
</dbReference>
<evidence type="ECO:0000313" key="9">
    <source>
        <dbReference type="Proteomes" id="UP000017836"/>
    </source>
</evidence>
<dbReference type="KEGG" id="atr:18445449"/>
<dbReference type="OrthoDB" id="8062037at2759"/>
<evidence type="ECO:0000259" key="7">
    <source>
        <dbReference type="PROSITE" id="PS50089"/>
    </source>
</evidence>
<dbReference type="Gramene" id="ERN17116">
    <property type="protein sequence ID" value="ERN17116"/>
    <property type="gene ID" value="AMTR_s00044p00112360"/>
</dbReference>
<name>U5CUY3_AMBTC</name>
<dbReference type="Pfam" id="PF13639">
    <property type="entry name" value="zf-RING_2"/>
    <property type="match status" value="1"/>
</dbReference>
<feature type="compositionally biased region" description="Basic and acidic residues" evidence="5">
    <location>
        <begin position="170"/>
        <end position="180"/>
    </location>
</feature>
<keyword evidence="6" id="KW-0812">Transmembrane</keyword>
<dbReference type="PANTHER" id="PTHR45798:SF97">
    <property type="entry name" value="ALCOHOL-SENSITIVE RING FINGER PROTEIN 1"/>
    <property type="match status" value="1"/>
</dbReference>
<dbReference type="eggNOG" id="KOG0800">
    <property type="taxonomic scope" value="Eukaryota"/>
</dbReference>
<keyword evidence="6" id="KW-1133">Transmembrane helix</keyword>
<evidence type="ECO:0000256" key="4">
    <source>
        <dbReference type="PROSITE-ProRule" id="PRU00175"/>
    </source>
</evidence>
<accession>U5CUY3</accession>
<dbReference type="HOGENOM" id="CLU_013137_9_1_1"/>
<dbReference type="EMBL" id="KI392384">
    <property type="protein sequence ID" value="ERN17116.1"/>
    <property type="molecule type" value="Genomic_DNA"/>
</dbReference>
<dbReference type="PANTHER" id="PTHR45798">
    <property type="entry name" value="RING-H2 FINGER PROTEIN ATL61-RELATED-RELATED"/>
    <property type="match status" value="1"/>
</dbReference>
<evidence type="ECO:0000256" key="6">
    <source>
        <dbReference type="SAM" id="Phobius"/>
    </source>
</evidence>
<keyword evidence="1" id="KW-0479">Metal-binding</keyword>
<evidence type="ECO:0000313" key="8">
    <source>
        <dbReference type="EMBL" id="ERN17116.1"/>
    </source>
</evidence>
<dbReference type="GO" id="GO:0061630">
    <property type="term" value="F:ubiquitin protein ligase activity"/>
    <property type="evidence" value="ECO:0000318"/>
    <property type="project" value="GO_Central"/>
</dbReference>
<sequence>MIRRLLREPSLAQPPEPAVDSDVVVVLAALLCTLICVVGLGFMARCAWRCRSPGAEAGIRRPENSAKGLKKKALQSLPRHVYGQDSEAGKSSDCAICLTEFVDGDDLRVLPGCGHGFHVKCIDTWLSSRSSCPSCRLILRPGTAGRCQLCGGATATSSAGVDGGDPGLKAGEDDANRFLP</sequence>
<dbReference type="SUPFAM" id="SSF57850">
    <property type="entry name" value="RING/U-box"/>
    <property type="match status" value="1"/>
</dbReference>
<dbReference type="Proteomes" id="UP000017836">
    <property type="component" value="Unassembled WGS sequence"/>
</dbReference>
<protein>
    <recommendedName>
        <fullName evidence="7">RING-type domain-containing protein</fullName>
    </recommendedName>
</protein>
<evidence type="ECO:0000256" key="1">
    <source>
        <dbReference type="ARBA" id="ARBA00022723"/>
    </source>
</evidence>
<dbReference type="AlphaFoldDB" id="U5CUY3"/>
<keyword evidence="6" id="KW-0472">Membrane</keyword>
<reference evidence="9" key="1">
    <citation type="journal article" date="2013" name="Science">
        <title>The Amborella genome and the evolution of flowering plants.</title>
        <authorList>
            <consortium name="Amborella Genome Project"/>
        </authorList>
    </citation>
    <scope>NUCLEOTIDE SEQUENCE [LARGE SCALE GENOMIC DNA]</scope>
</reference>
<evidence type="ECO:0000256" key="5">
    <source>
        <dbReference type="SAM" id="MobiDB-lite"/>
    </source>
</evidence>
<feature type="domain" description="RING-type" evidence="7">
    <location>
        <begin position="94"/>
        <end position="136"/>
    </location>
</feature>
<dbReference type="InterPro" id="IPR001841">
    <property type="entry name" value="Znf_RING"/>
</dbReference>
<keyword evidence="3" id="KW-0862">Zinc</keyword>
<organism evidence="8 9">
    <name type="scientific">Amborella trichopoda</name>
    <dbReference type="NCBI Taxonomy" id="13333"/>
    <lineage>
        <taxon>Eukaryota</taxon>
        <taxon>Viridiplantae</taxon>
        <taxon>Streptophyta</taxon>
        <taxon>Embryophyta</taxon>
        <taxon>Tracheophyta</taxon>
        <taxon>Spermatophyta</taxon>
        <taxon>Magnoliopsida</taxon>
        <taxon>Amborellales</taxon>
        <taxon>Amborellaceae</taxon>
        <taxon>Amborella</taxon>
    </lineage>
</organism>
<proteinExistence type="predicted"/>
<dbReference type="OMA" id="TAEMKDQ"/>
<gene>
    <name evidence="8" type="ORF">AMTR_s00044p00112360</name>
</gene>
<keyword evidence="9" id="KW-1185">Reference proteome</keyword>
<dbReference type="PROSITE" id="PS50089">
    <property type="entry name" value="ZF_RING_2"/>
    <property type="match status" value="1"/>
</dbReference>
<feature type="region of interest" description="Disordered" evidence="5">
    <location>
        <begin position="155"/>
        <end position="180"/>
    </location>
</feature>
<dbReference type="InterPro" id="IPR013083">
    <property type="entry name" value="Znf_RING/FYVE/PHD"/>
</dbReference>
<feature type="transmembrane region" description="Helical" evidence="6">
    <location>
        <begin position="23"/>
        <end position="44"/>
    </location>
</feature>
<evidence type="ECO:0000256" key="2">
    <source>
        <dbReference type="ARBA" id="ARBA00022771"/>
    </source>
</evidence>
<dbReference type="Gene3D" id="3.30.40.10">
    <property type="entry name" value="Zinc/RING finger domain, C3HC4 (zinc finger)"/>
    <property type="match status" value="1"/>
</dbReference>
<evidence type="ECO:0000256" key="3">
    <source>
        <dbReference type="ARBA" id="ARBA00022833"/>
    </source>
</evidence>
<dbReference type="SMART" id="SM00184">
    <property type="entry name" value="RING"/>
    <property type="match status" value="1"/>
</dbReference>